<feature type="region of interest" description="Disordered" evidence="1">
    <location>
        <begin position="1"/>
        <end position="52"/>
    </location>
</feature>
<evidence type="ECO:0000313" key="2">
    <source>
        <dbReference type="EMBL" id="DAF65076.1"/>
    </source>
</evidence>
<organism evidence="2">
    <name type="scientific">Podoviridae sp. ct2iq11</name>
    <dbReference type="NCBI Taxonomy" id="2827720"/>
    <lineage>
        <taxon>Viruses</taxon>
        <taxon>Duplodnaviria</taxon>
        <taxon>Heunggongvirae</taxon>
        <taxon>Uroviricota</taxon>
        <taxon>Caudoviricetes</taxon>
    </lineage>
</organism>
<sequence length="52" mass="5463">MACSRCGGNRTPRQTPPPSVTSRPGTVAPNPGRRTAKEIITGVKYVPTRGGK</sequence>
<name>A0A8S5TPL8_9CAUD</name>
<evidence type="ECO:0000256" key="1">
    <source>
        <dbReference type="SAM" id="MobiDB-lite"/>
    </source>
</evidence>
<accession>A0A8S5TPL8</accession>
<dbReference type="EMBL" id="BK032872">
    <property type="protein sequence ID" value="DAF65076.1"/>
    <property type="molecule type" value="Genomic_DNA"/>
</dbReference>
<proteinExistence type="predicted"/>
<protein>
    <submittedName>
        <fullName evidence="2">Uncharacterized protein</fullName>
    </submittedName>
</protein>
<reference evidence="2" key="1">
    <citation type="journal article" date="2021" name="Proc. Natl. Acad. Sci. U.S.A.">
        <title>A Catalog of Tens of Thousands of Viruses from Human Metagenomes Reveals Hidden Associations with Chronic Diseases.</title>
        <authorList>
            <person name="Tisza M.J."/>
            <person name="Buck C.B."/>
        </authorList>
    </citation>
    <scope>NUCLEOTIDE SEQUENCE</scope>
    <source>
        <strain evidence="2">Ct2iq11</strain>
    </source>
</reference>